<reference evidence="2" key="1">
    <citation type="submission" date="2014-09" db="EMBL/GenBank/DDBJ databases">
        <authorList>
            <person name="Sharma Rahul"/>
            <person name="Thines Marco"/>
        </authorList>
    </citation>
    <scope>NUCLEOTIDE SEQUENCE [LARGE SCALE GENOMIC DNA]</scope>
</reference>
<dbReference type="Proteomes" id="UP000054928">
    <property type="component" value="Unassembled WGS sequence"/>
</dbReference>
<evidence type="ECO:0000313" key="2">
    <source>
        <dbReference type="Proteomes" id="UP000054928"/>
    </source>
</evidence>
<keyword evidence="2" id="KW-1185">Reference proteome</keyword>
<evidence type="ECO:0000313" key="1">
    <source>
        <dbReference type="EMBL" id="CEG44718.1"/>
    </source>
</evidence>
<name>A0A0P1AT14_PLAHL</name>
<protein>
    <submittedName>
        <fullName evidence="1">Uncharacterized protein</fullName>
    </submittedName>
</protein>
<dbReference type="RefSeq" id="XP_024581087.1">
    <property type="nucleotide sequence ID" value="XM_024730851.1"/>
</dbReference>
<accession>A0A0P1AT14</accession>
<organism evidence="1 2">
    <name type="scientific">Plasmopara halstedii</name>
    <name type="common">Downy mildew of sunflower</name>
    <dbReference type="NCBI Taxonomy" id="4781"/>
    <lineage>
        <taxon>Eukaryota</taxon>
        <taxon>Sar</taxon>
        <taxon>Stramenopiles</taxon>
        <taxon>Oomycota</taxon>
        <taxon>Peronosporomycetes</taxon>
        <taxon>Peronosporales</taxon>
        <taxon>Peronosporaceae</taxon>
        <taxon>Plasmopara</taxon>
    </lineage>
</organism>
<sequence>MGRLFTAVSWHSCPKADEEKQILRGIKKPHRSMREVHPLVNVATGEVLRVKSIPYCFNQKLPYIFNVVPLG</sequence>
<proteinExistence type="predicted"/>
<dbReference type="EMBL" id="CCYD01001336">
    <property type="protein sequence ID" value="CEG44718.1"/>
    <property type="molecule type" value="Genomic_DNA"/>
</dbReference>
<dbReference type="AlphaFoldDB" id="A0A0P1AT14"/>
<dbReference type="GeneID" id="36396115"/>